<dbReference type="RefSeq" id="WP_280802127.1">
    <property type="nucleotide sequence ID" value="NZ_JANQDF010000172.1"/>
</dbReference>
<evidence type="ECO:0000313" key="2">
    <source>
        <dbReference type="Proteomes" id="UP001159386"/>
    </source>
</evidence>
<protein>
    <submittedName>
        <fullName evidence="1">Uncharacterized protein</fullName>
    </submittedName>
</protein>
<dbReference type="Proteomes" id="UP001159386">
    <property type="component" value="Unassembled WGS sequence"/>
</dbReference>
<accession>A0ABT6KHU3</accession>
<organism evidence="1 2">
    <name type="scientific">Anabaenopsis tanganyikae CS-531</name>
    <dbReference type="NCBI Taxonomy" id="2785304"/>
    <lineage>
        <taxon>Bacteria</taxon>
        <taxon>Bacillati</taxon>
        <taxon>Cyanobacteriota</taxon>
        <taxon>Cyanophyceae</taxon>
        <taxon>Nostocales</taxon>
        <taxon>Nodulariaceae</taxon>
        <taxon>Anabaenopsis</taxon>
        <taxon>Anabaenopsis tanganyikae</taxon>
    </lineage>
</organism>
<proteinExistence type="predicted"/>
<evidence type="ECO:0000313" key="1">
    <source>
        <dbReference type="EMBL" id="MDH6107479.1"/>
    </source>
</evidence>
<keyword evidence="2" id="KW-1185">Reference proteome</keyword>
<name>A0ABT6KHU3_9CYAN</name>
<dbReference type="EMBL" id="JANQDF010000172">
    <property type="protein sequence ID" value="MDH6107479.1"/>
    <property type="molecule type" value="Genomic_DNA"/>
</dbReference>
<reference evidence="1 2" key="1">
    <citation type="journal article" date="2023" name="J. Phycol.">
        <title>Chrysosporum ovalisporum is synonymous with the true-branching cyanobacterium Umezakia natans (Nostocales/Aphanizomenonaceae).</title>
        <authorList>
            <person name="McGregor G.B."/>
            <person name="Sendall B.C."/>
            <person name="Niiyama Y."/>
            <person name="Tuji A."/>
            <person name="Willis A."/>
        </authorList>
    </citation>
    <scope>NUCLEOTIDE SEQUENCE [LARGE SCALE GENOMIC DNA]</scope>
    <source>
        <strain evidence="1 2">CS-531</strain>
    </source>
</reference>
<gene>
    <name evidence="1" type="ORF">NWP22_16700</name>
</gene>
<sequence length="83" mass="9146">MTLSYCISSYPQTDTPITDVPRVNLTSTSPNPGDRAIDLRLTVNTASPPTRAYLIVKDADDQSELLRETWIISLGIANDFGDF</sequence>
<comment type="caution">
    <text evidence="1">The sequence shown here is derived from an EMBL/GenBank/DDBJ whole genome shotgun (WGS) entry which is preliminary data.</text>
</comment>